<name>A0A3G4ZXL0_9VIRU</name>
<dbReference type="SUPFAM" id="SSF48403">
    <property type="entry name" value="Ankyrin repeat"/>
    <property type="match status" value="1"/>
</dbReference>
<dbReference type="InterPro" id="IPR036770">
    <property type="entry name" value="Ankyrin_rpt-contain_sf"/>
</dbReference>
<proteinExistence type="predicted"/>
<dbReference type="PANTHER" id="PTHR24118">
    <property type="entry name" value="POTE ANKYRIN DOMAIN"/>
    <property type="match status" value="1"/>
</dbReference>
<sequence>MFSNPAEELIYHNMVTGLENIKKYFESDKPIQDTKECLELFGNISNNINYQFTSSKNTPNNSILHMLTKTQSNLVFIALLHPNINVNILNNKNRPPVFYAERKSILKAFVKHRNFNPNIADDSGDAFIHLCTSGQLKIISRHKHINISALDHEGKTVMHGQTNVQKMAVILSLPGFNYTLPDSKNVLPMWSLQNGIFTQTIEHIILSKISFDWNLRRPVDGNPLLFITGVQDTKILLDDPNVDVNIQNNLGNTILHYTGLKEKIDLVLEREGVNVNIRNKLGLAPFCDETSEKISVIRSILVLGHPEANVNIRNFNEEAPLHYMINIAIVKKLLAHPDIDPNARDRNGQVPLQFQCPLYKFEMLIAHKKIDFSVQDNLGGNTILHLLCRHVTEPVRKLELLLKHDGMTMDILNIMNNDGKTAYTYFEEYGSHIMMDMLVEHLQRKQNETAAKVA</sequence>
<dbReference type="EMBL" id="MK072163">
    <property type="protein sequence ID" value="AYV79642.1"/>
    <property type="molecule type" value="Genomic_DNA"/>
</dbReference>
<dbReference type="Gene3D" id="1.25.40.20">
    <property type="entry name" value="Ankyrin repeat-containing domain"/>
    <property type="match status" value="4"/>
</dbReference>
<organism evidence="1">
    <name type="scientific">Faunusvirus sp</name>
    <dbReference type="NCBI Taxonomy" id="2487766"/>
    <lineage>
        <taxon>Viruses</taxon>
        <taxon>Varidnaviria</taxon>
        <taxon>Bamfordvirae</taxon>
        <taxon>Nucleocytoviricota</taxon>
        <taxon>Megaviricetes</taxon>
        <taxon>Imitervirales</taxon>
        <taxon>Mimiviridae</taxon>
    </lineage>
</organism>
<reference evidence="1" key="1">
    <citation type="submission" date="2018-10" db="EMBL/GenBank/DDBJ databases">
        <title>Hidden diversity of soil giant viruses.</title>
        <authorList>
            <person name="Schulz F."/>
            <person name="Alteio L."/>
            <person name="Goudeau D."/>
            <person name="Ryan E.M."/>
            <person name="Malmstrom R.R."/>
            <person name="Blanchard J."/>
            <person name="Woyke T."/>
        </authorList>
    </citation>
    <scope>NUCLEOTIDE SEQUENCE</scope>
    <source>
        <strain evidence="1">FNV1</strain>
    </source>
</reference>
<protein>
    <recommendedName>
        <fullName evidence="2">Ankyrin repeat protein</fullName>
    </recommendedName>
</protein>
<dbReference type="PANTHER" id="PTHR24118:SF99">
    <property type="entry name" value="POTE ANKYRIN DOMAIN FAMILY MEMBER 3C-RELATED"/>
    <property type="match status" value="1"/>
</dbReference>
<gene>
    <name evidence="1" type="ORF">Faunusvirus32_4</name>
</gene>
<evidence type="ECO:0000313" key="1">
    <source>
        <dbReference type="EMBL" id="AYV79642.1"/>
    </source>
</evidence>
<evidence type="ECO:0008006" key="2">
    <source>
        <dbReference type="Google" id="ProtNLM"/>
    </source>
</evidence>
<accession>A0A3G4ZXL0</accession>